<proteinExistence type="inferred from homology"/>
<feature type="region of interest" description="Disordered" evidence="8">
    <location>
        <begin position="52"/>
        <end position="145"/>
    </location>
</feature>
<dbReference type="PANTHER" id="PTHR41533">
    <property type="entry name" value="L,D-TRANSPEPTIDASE HI_1667-RELATED"/>
    <property type="match status" value="1"/>
</dbReference>
<dbReference type="Pfam" id="PF01471">
    <property type="entry name" value="PG_binding_1"/>
    <property type="match status" value="1"/>
</dbReference>
<dbReference type="AlphaFoldDB" id="A0A2T1HSE8"/>
<keyword evidence="4 7" id="KW-0133">Cell shape</keyword>
<keyword evidence="9" id="KW-0732">Signal</keyword>
<sequence length="513" mass="53868">MRVMFRRPPFSPSALALAAALCVPLPASAQTFAPAPAAAPAARPLTVAPPATVMSEPLAPPTPAPSQGAAQPAAQAAAPAALPTASAAPPAAAPLSSVPAAPAPATAPPASGQPAPGQPVLALPAKPKPPAPAPEVKISQDPSPSYHPDSVAMILAAAKAYGEAAARGGWAPVPEGGPLIKFGVKDPIVAQIRTRLVATSDLADDNGSDRYDREMLNAVRRFQARHGLPESGVIGPATVKAMNVPAEERQRQLLLSAQRLQSANFAFGPRYIAVNIPSAAVEAVENGVVARRYVAVAGDPEHHSPTVEAKVGAVNFHPTWTVPVSIIRREIIPKMRKDATYLAKQNIRILNAAGQEVDPAQVDWSNESAVNYTLRQDSGASNSLGIVRIAMPNQHAVYMHDTPSKRFFGQDFRFLSHGCVRVSGVLDLVTWLLAPQGWTREQVDAMVASGERKDVKLPQSVPVAWVYMTGFVAADGAVNFREDVYGLDKPAATDPVATASVVRREASRGQAQR</sequence>
<accession>A0A2T1HSE8</accession>
<gene>
    <name evidence="11" type="ORF">SLNSH_12385</name>
</gene>
<evidence type="ECO:0000259" key="10">
    <source>
        <dbReference type="PROSITE" id="PS52029"/>
    </source>
</evidence>
<dbReference type="Gene3D" id="1.10.101.10">
    <property type="entry name" value="PGBD-like superfamily/PGBD"/>
    <property type="match status" value="1"/>
</dbReference>
<evidence type="ECO:0000256" key="6">
    <source>
        <dbReference type="ARBA" id="ARBA00023316"/>
    </source>
</evidence>
<dbReference type="InterPro" id="IPR036365">
    <property type="entry name" value="PGBD-like_sf"/>
</dbReference>
<dbReference type="PANTHER" id="PTHR41533:SF1">
    <property type="entry name" value="L,D-TRANSPEPTIDASE YCBB-RELATED"/>
    <property type="match status" value="1"/>
</dbReference>
<dbReference type="GO" id="GO:0071555">
    <property type="term" value="P:cell wall organization"/>
    <property type="evidence" value="ECO:0007669"/>
    <property type="project" value="UniProtKB-UniRule"/>
</dbReference>
<protein>
    <submittedName>
        <fullName evidence="11">Murein L,D-transpeptidase</fullName>
    </submittedName>
</protein>
<dbReference type="UniPathway" id="UPA00219"/>
<dbReference type="InterPro" id="IPR002477">
    <property type="entry name" value="Peptidoglycan-bd-like"/>
</dbReference>
<dbReference type="Pfam" id="PF03734">
    <property type="entry name" value="YkuD"/>
    <property type="match status" value="1"/>
</dbReference>
<evidence type="ECO:0000256" key="8">
    <source>
        <dbReference type="SAM" id="MobiDB-lite"/>
    </source>
</evidence>
<feature type="active site" description="Nucleophile" evidence="7">
    <location>
        <position position="419"/>
    </location>
</feature>
<dbReference type="GO" id="GO:0016740">
    <property type="term" value="F:transferase activity"/>
    <property type="evidence" value="ECO:0007669"/>
    <property type="project" value="UniProtKB-KW"/>
</dbReference>
<evidence type="ECO:0000256" key="2">
    <source>
        <dbReference type="ARBA" id="ARBA00005992"/>
    </source>
</evidence>
<dbReference type="InterPro" id="IPR052905">
    <property type="entry name" value="LD-transpeptidase_YkuD-like"/>
</dbReference>
<feature type="active site" description="Proton donor/acceptor" evidence="7">
    <location>
        <position position="400"/>
    </location>
</feature>
<comment type="caution">
    <text evidence="11">The sequence shown here is derived from an EMBL/GenBank/DDBJ whole genome shotgun (WGS) entry which is preliminary data.</text>
</comment>
<evidence type="ECO:0000256" key="3">
    <source>
        <dbReference type="ARBA" id="ARBA00022679"/>
    </source>
</evidence>
<evidence type="ECO:0000256" key="5">
    <source>
        <dbReference type="ARBA" id="ARBA00022984"/>
    </source>
</evidence>
<keyword evidence="3" id="KW-0808">Transferase</keyword>
<keyword evidence="5 7" id="KW-0573">Peptidoglycan synthesis</keyword>
<organism evidence="11 12">
    <name type="scientific">Alsobacter soli</name>
    <dbReference type="NCBI Taxonomy" id="2109933"/>
    <lineage>
        <taxon>Bacteria</taxon>
        <taxon>Pseudomonadati</taxon>
        <taxon>Pseudomonadota</taxon>
        <taxon>Alphaproteobacteria</taxon>
        <taxon>Hyphomicrobiales</taxon>
        <taxon>Alsobacteraceae</taxon>
        <taxon>Alsobacter</taxon>
    </lineage>
</organism>
<dbReference type="GO" id="GO:0009252">
    <property type="term" value="P:peptidoglycan biosynthetic process"/>
    <property type="evidence" value="ECO:0007669"/>
    <property type="project" value="UniProtKB-UniPathway"/>
</dbReference>
<dbReference type="InterPro" id="IPR005490">
    <property type="entry name" value="LD_TPept_cat_dom"/>
</dbReference>
<feature type="compositionally biased region" description="Low complexity" evidence="8">
    <location>
        <begin position="108"/>
        <end position="125"/>
    </location>
</feature>
<evidence type="ECO:0000256" key="9">
    <source>
        <dbReference type="SAM" id="SignalP"/>
    </source>
</evidence>
<dbReference type="SUPFAM" id="SSF47090">
    <property type="entry name" value="PGBD-like"/>
    <property type="match status" value="1"/>
</dbReference>
<dbReference type="CDD" id="cd16913">
    <property type="entry name" value="YkuD_like"/>
    <property type="match status" value="1"/>
</dbReference>
<evidence type="ECO:0000313" key="11">
    <source>
        <dbReference type="EMBL" id="PSC04574.1"/>
    </source>
</evidence>
<dbReference type="Gene3D" id="2.40.440.10">
    <property type="entry name" value="L,D-transpeptidase catalytic domain-like"/>
    <property type="match status" value="1"/>
</dbReference>
<dbReference type="GO" id="GO:0004180">
    <property type="term" value="F:carboxypeptidase activity"/>
    <property type="evidence" value="ECO:0007669"/>
    <property type="project" value="UniProtKB-ARBA"/>
</dbReference>
<keyword evidence="12" id="KW-1185">Reference proteome</keyword>
<reference evidence="12" key="1">
    <citation type="submission" date="2018-03" db="EMBL/GenBank/DDBJ databases">
        <authorList>
            <person name="Sun L."/>
            <person name="Liu H."/>
            <person name="Chen W."/>
            <person name="Huang K."/>
            <person name="Liu W."/>
            <person name="Gao X."/>
        </authorList>
    </citation>
    <scope>NUCLEOTIDE SEQUENCE [LARGE SCALE GENOMIC DNA]</scope>
    <source>
        <strain evidence="12">SH9</strain>
    </source>
</reference>
<dbReference type="Proteomes" id="UP000239772">
    <property type="component" value="Unassembled WGS sequence"/>
</dbReference>
<dbReference type="GO" id="GO:0008360">
    <property type="term" value="P:regulation of cell shape"/>
    <property type="evidence" value="ECO:0007669"/>
    <property type="project" value="UniProtKB-UniRule"/>
</dbReference>
<keyword evidence="6 7" id="KW-0961">Cell wall biogenesis/degradation</keyword>
<dbReference type="EMBL" id="PVZS01000012">
    <property type="protein sequence ID" value="PSC04574.1"/>
    <property type="molecule type" value="Genomic_DNA"/>
</dbReference>
<evidence type="ECO:0000313" key="12">
    <source>
        <dbReference type="Proteomes" id="UP000239772"/>
    </source>
</evidence>
<feature type="signal peptide" evidence="9">
    <location>
        <begin position="1"/>
        <end position="29"/>
    </location>
</feature>
<dbReference type="SUPFAM" id="SSF141523">
    <property type="entry name" value="L,D-transpeptidase catalytic domain-like"/>
    <property type="match status" value="1"/>
</dbReference>
<name>A0A2T1HSE8_9HYPH</name>
<evidence type="ECO:0000256" key="4">
    <source>
        <dbReference type="ARBA" id="ARBA00022960"/>
    </source>
</evidence>
<feature type="domain" description="L,D-TPase catalytic" evidence="10">
    <location>
        <begin position="270"/>
        <end position="446"/>
    </location>
</feature>
<evidence type="ECO:0000256" key="1">
    <source>
        <dbReference type="ARBA" id="ARBA00004752"/>
    </source>
</evidence>
<comment type="similarity">
    <text evidence="2">Belongs to the YkuD family.</text>
</comment>
<evidence type="ECO:0000256" key="7">
    <source>
        <dbReference type="PROSITE-ProRule" id="PRU01373"/>
    </source>
</evidence>
<feature type="chain" id="PRO_5015498272" evidence="9">
    <location>
        <begin position="30"/>
        <end position="513"/>
    </location>
</feature>
<comment type="pathway">
    <text evidence="1 7">Cell wall biogenesis; peptidoglycan biosynthesis.</text>
</comment>
<dbReference type="InterPro" id="IPR038063">
    <property type="entry name" value="Transpep_catalytic_dom"/>
</dbReference>
<dbReference type="PROSITE" id="PS52029">
    <property type="entry name" value="LD_TPASE"/>
    <property type="match status" value="1"/>
</dbReference>
<feature type="compositionally biased region" description="Low complexity" evidence="8">
    <location>
        <begin position="65"/>
        <end position="100"/>
    </location>
</feature>
<dbReference type="InterPro" id="IPR036366">
    <property type="entry name" value="PGBDSf"/>
</dbReference>